<name>A0A5J5F1N9_9PEZI</name>
<dbReference type="SMART" id="SM00855">
    <property type="entry name" value="PGAM"/>
    <property type="match status" value="1"/>
</dbReference>
<dbReference type="PANTHER" id="PTHR48100:SF54">
    <property type="entry name" value="PHOSPHATASE SPAC5H10.03-RELATED"/>
    <property type="match status" value="1"/>
</dbReference>
<evidence type="ECO:0000313" key="1">
    <source>
        <dbReference type="EMBL" id="KAA8909674.1"/>
    </source>
</evidence>
<dbReference type="Gene3D" id="3.40.50.1240">
    <property type="entry name" value="Phosphoglycerate mutase-like"/>
    <property type="match status" value="1"/>
</dbReference>
<dbReference type="InParanoid" id="A0A5J5F1N9"/>
<dbReference type="OrthoDB" id="496981at2759"/>
<protein>
    <submittedName>
        <fullName evidence="1">Histidine phosphatase superfamily</fullName>
    </submittedName>
</protein>
<organism evidence="1 2">
    <name type="scientific">Sphaerosporella brunnea</name>
    <dbReference type="NCBI Taxonomy" id="1250544"/>
    <lineage>
        <taxon>Eukaryota</taxon>
        <taxon>Fungi</taxon>
        <taxon>Dikarya</taxon>
        <taxon>Ascomycota</taxon>
        <taxon>Pezizomycotina</taxon>
        <taxon>Pezizomycetes</taxon>
        <taxon>Pezizales</taxon>
        <taxon>Pyronemataceae</taxon>
        <taxon>Sphaerosporella</taxon>
    </lineage>
</organism>
<dbReference type="Proteomes" id="UP000326924">
    <property type="component" value="Unassembled WGS sequence"/>
</dbReference>
<accession>A0A5J5F1N9</accession>
<dbReference type="InterPro" id="IPR050275">
    <property type="entry name" value="PGM_Phosphatase"/>
</dbReference>
<reference evidence="1 2" key="1">
    <citation type="submission" date="2019-09" db="EMBL/GenBank/DDBJ databases">
        <title>Draft genome of the ectomycorrhizal ascomycete Sphaerosporella brunnea.</title>
        <authorList>
            <consortium name="DOE Joint Genome Institute"/>
            <person name="Benucci G.M."/>
            <person name="Marozzi G."/>
            <person name="Antonielli L."/>
            <person name="Sanchez S."/>
            <person name="Marco P."/>
            <person name="Wang X."/>
            <person name="Falini L.B."/>
            <person name="Barry K."/>
            <person name="Haridas S."/>
            <person name="Lipzen A."/>
            <person name="Labutti K."/>
            <person name="Grigoriev I.V."/>
            <person name="Murat C."/>
            <person name="Martin F."/>
            <person name="Albertini E."/>
            <person name="Donnini D."/>
            <person name="Bonito G."/>
        </authorList>
    </citation>
    <scope>NUCLEOTIDE SEQUENCE [LARGE SCALE GENOMIC DNA]</scope>
    <source>
        <strain evidence="1 2">Sb_GMNB300</strain>
    </source>
</reference>
<dbReference type="InterPro" id="IPR013078">
    <property type="entry name" value="His_Pase_superF_clade-1"/>
</dbReference>
<evidence type="ECO:0000313" key="2">
    <source>
        <dbReference type="Proteomes" id="UP000326924"/>
    </source>
</evidence>
<dbReference type="AlphaFoldDB" id="A0A5J5F1N9"/>
<dbReference type="Pfam" id="PF00300">
    <property type="entry name" value="His_Phos_1"/>
    <property type="match status" value="1"/>
</dbReference>
<proteinExistence type="predicted"/>
<dbReference type="PANTHER" id="PTHR48100">
    <property type="entry name" value="BROAD-SPECIFICITY PHOSPHATASE YOR283W-RELATED"/>
    <property type="match status" value="1"/>
</dbReference>
<dbReference type="SUPFAM" id="SSF53254">
    <property type="entry name" value="Phosphoglycerate mutase-like"/>
    <property type="match status" value="1"/>
</dbReference>
<sequence length="236" mass="26668">MPPKLVTLVRHGQAEHNVDERYYLRDPYLTPLGEQQCMTLPARFPQEPAVDLLVTSPLKRTIQTTILGFPDPIAAGVPVLALAELQETSEMPCDTGSDVSILQADPMLKATSKGAKVHVDFSRIPPDWPSKTGFWSPEPDALRERARAVRKWLAERDEDHVVCVLHGGFLHYLTEDWTGSHDLPGTGWQNTEFRNYVFDPLEQLNLKETEESKARRVAAPLGKTEMRQFMESHTKN</sequence>
<dbReference type="GO" id="GO:0005737">
    <property type="term" value="C:cytoplasm"/>
    <property type="evidence" value="ECO:0007669"/>
    <property type="project" value="TreeGrafter"/>
</dbReference>
<dbReference type="InterPro" id="IPR001345">
    <property type="entry name" value="PG/BPGM_mutase_AS"/>
</dbReference>
<keyword evidence="2" id="KW-1185">Reference proteome</keyword>
<dbReference type="PROSITE" id="PS00175">
    <property type="entry name" value="PG_MUTASE"/>
    <property type="match status" value="1"/>
</dbReference>
<dbReference type="CDD" id="cd07067">
    <property type="entry name" value="HP_PGM_like"/>
    <property type="match status" value="1"/>
</dbReference>
<comment type="caution">
    <text evidence="1">The sequence shown here is derived from an EMBL/GenBank/DDBJ whole genome shotgun (WGS) entry which is preliminary data.</text>
</comment>
<dbReference type="EMBL" id="VXIS01000055">
    <property type="protein sequence ID" value="KAA8909674.1"/>
    <property type="molecule type" value="Genomic_DNA"/>
</dbReference>
<gene>
    <name evidence="1" type="ORF">FN846DRAFT_941799</name>
</gene>
<dbReference type="GO" id="GO:0016791">
    <property type="term" value="F:phosphatase activity"/>
    <property type="evidence" value="ECO:0007669"/>
    <property type="project" value="TreeGrafter"/>
</dbReference>
<dbReference type="InterPro" id="IPR029033">
    <property type="entry name" value="His_PPase_superfam"/>
</dbReference>